<gene>
    <name evidence="1" type="ORF">QE152_g5680</name>
</gene>
<dbReference type="AlphaFoldDB" id="A0AAW1MLL8"/>
<dbReference type="Proteomes" id="UP001458880">
    <property type="component" value="Unassembled WGS sequence"/>
</dbReference>
<protein>
    <recommendedName>
        <fullName evidence="3">ATP-binding protein</fullName>
    </recommendedName>
</protein>
<accession>A0AAW1MLL8</accession>
<reference evidence="1 2" key="1">
    <citation type="journal article" date="2024" name="BMC Genomics">
        <title>De novo assembly and annotation of Popillia japonica's genome with initial clues to its potential as an invasive pest.</title>
        <authorList>
            <person name="Cucini C."/>
            <person name="Boschi S."/>
            <person name="Funari R."/>
            <person name="Cardaioli E."/>
            <person name="Iannotti N."/>
            <person name="Marturano G."/>
            <person name="Paoli F."/>
            <person name="Bruttini M."/>
            <person name="Carapelli A."/>
            <person name="Frati F."/>
            <person name="Nardi F."/>
        </authorList>
    </citation>
    <scope>NUCLEOTIDE SEQUENCE [LARGE SCALE GENOMIC DNA]</scope>
    <source>
        <strain evidence="1">DMR45628</strain>
    </source>
</reference>
<evidence type="ECO:0000313" key="1">
    <source>
        <dbReference type="EMBL" id="KAK9747038.1"/>
    </source>
</evidence>
<keyword evidence="2" id="KW-1185">Reference proteome</keyword>
<organism evidence="1 2">
    <name type="scientific">Popillia japonica</name>
    <name type="common">Japanese beetle</name>
    <dbReference type="NCBI Taxonomy" id="7064"/>
    <lineage>
        <taxon>Eukaryota</taxon>
        <taxon>Metazoa</taxon>
        <taxon>Ecdysozoa</taxon>
        <taxon>Arthropoda</taxon>
        <taxon>Hexapoda</taxon>
        <taxon>Insecta</taxon>
        <taxon>Pterygota</taxon>
        <taxon>Neoptera</taxon>
        <taxon>Endopterygota</taxon>
        <taxon>Coleoptera</taxon>
        <taxon>Polyphaga</taxon>
        <taxon>Scarabaeiformia</taxon>
        <taxon>Scarabaeidae</taxon>
        <taxon>Rutelinae</taxon>
        <taxon>Popillia</taxon>
    </lineage>
</organism>
<comment type="caution">
    <text evidence="1">The sequence shown here is derived from an EMBL/GenBank/DDBJ whole genome shotgun (WGS) entry which is preliminary data.</text>
</comment>
<evidence type="ECO:0008006" key="3">
    <source>
        <dbReference type="Google" id="ProtNLM"/>
    </source>
</evidence>
<sequence length="238" mass="26309">MFLNPKKSTSITFAATGDICVPRTKPYLRVDGVLIPVTDSLHTFRFLGHFFGPSGAAKSTVFHLSRWLQCVNAAPLKPNQKLTMLRDHVVPRLLYGFQNPRLTARQNSCFYARARDGGLGFPDLRRSVPRIMLELINRLDASTDPMPAALFACPFFDHLRGRLVSLAGDTPPAHYWREAIADHTSTRGLEAASEDSASRLWAPFSESPGLLLHITSSRASTSAFCEPASQLFRDSPAP</sequence>
<proteinExistence type="predicted"/>
<evidence type="ECO:0000313" key="2">
    <source>
        <dbReference type="Proteomes" id="UP001458880"/>
    </source>
</evidence>
<name>A0AAW1MLL8_POPJA</name>
<dbReference type="EMBL" id="JASPKY010000035">
    <property type="protein sequence ID" value="KAK9747038.1"/>
    <property type="molecule type" value="Genomic_DNA"/>
</dbReference>